<evidence type="ECO:0000313" key="4">
    <source>
        <dbReference type="Proteomes" id="UP000317369"/>
    </source>
</evidence>
<name>A0A517YRA5_9BACT</name>
<dbReference type="KEGG" id="pcor:KS4_07550"/>
<accession>A0A517YRA5</accession>
<dbReference type="AlphaFoldDB" id="A0A517YRA5"/>
<keyword evidence="4" id="KW-1185">Reference proteome</keyword>
<organism evidence="3 4">
    <name type="scientific">Poriferisphaera corsica</name>
    <dbReference type="NCBI Taxonomy" id="2528020"/>
    <lineage>
        <taxon>Bacteria</taxon>
        <taxon>Pseudomonadati</taxon>
        <taxon>Planctomycetota</taxon>
        <taxon>Phycisphaerae</taxon>
        <taxon>Phycisphaerales</taxon>
        <taxon>Phycisphaeraceae</taxon>
        <taxon>Poriferisphaera</taxon>
    </lineage>
</organism>
<dbReference type="EMBL" id="CP036425">
    <property type="protein sequence ID" value="QDU32721.1"/>
    <property type="molecule type" value="Genomic_DNA"/>
</dbReference>
<dbReference type="OrthoDB" id="9809781at2"/>
<dbReference type="Pfam" id="PF00149">
    <property type="entry name" value="Metallophos"/>
    <property type="match status" value="1"/>
</dbReference>
<dbReference type="InterPro" id="IPR029052">
    <property type="entry name" value="Metallo-depent_PP-like"/>
</dbReference>
<feature type="signal peptide" evidence="1">
    <location>
        <begin position="1"/>
        <end position="24"/>
    </location>
</feature>
<dbReference type="Gene3D" id="3.60.21.10">
    <property type="match status" value="1"/>
</dbReference>
<keyword evidence="1" id="KW-0732">Signal</keyword>
<feature type="domain" description="Calcineurin-like phosphoesterase" evidence="2">
    <location>
        <begin position="47"/>
        <end position="261"/>
    </location>
</feature>
<dbReference type="SUPFAM" id="SSF56300">
    <property type="entry name" value="Metallo-dependent phosphatases"/>
    <property type="match status" value="1"/>
</dbReference>
<dbReference type="Proteomes" id="UP000317369">
    <property type="component" value="Chromosome"/>
</dbReference>
<evidence type="ECO:0000313" key="3">
    <source>
        <dbReference type="EMBL" id="QDU32721.1"/>
    </source>
</evidence>
<proteinExistence type="predicted"/>
<dbReference type="PANTHER" id="PTHR43143">
    <property type="entry name" value="METALLOPHOSPHOESTERASE, CALCINEURIN SUPERFAMILY"/>
    <property type="match status" value="1"/>
</dbReference>
<dbReference type="RefSeq" id="WP_145074743.1">
    <property type="nucleotide sequence ID" value="NZ_CP036425.1"/>
</dbReference>
<evidence type="ECO:0000259" key="2">
    <source>
        <dbReference type="Pfam" id="PF00149"/>
    </source>
</evidence>
<dbReference type="PANTHER" id="PTHR43143:SF1">
    <property type="entry name" value="SERINE_THREONINE-PROTEIN PHOSPHATASE CPPED1"/>
    <property type="match status" value="1"/>
</dbReference>
<protein>
    <submittedName>
        <fullName evidence="3">Calcineurin-like phosphoesterase</fullName>
    </submittedName>
</protein>
<dbReference type="InterPro" id="IPR051918">
    <property type="entry name" value="STPP_CPPED1"/>
</dbReference>
<dbReference type="GO" id="GO:0016787">
    <property type="term" value="F:hydrolase activity"/>
    <property type="evidence" value="ECO:0007669"/>
    <property type="project" value="InterPro"/>
</dbReference>
<reference evidence="3 4" key="1">
    <citation type="submission" date="2019-02" db="EMBL/GenBank/DDBJ databases">
        <title>Deep-cultivation of Planctomycetes and their phenomic and genomic characterization uncovers novel biology.</title>
        <authorList>
            <person name="Wiegand S."/>
            <person name="Jogler M."/>
            <person name="Boedeker C."/>
            <person name="Pinto D."/>
            <person name="Vollmers J."/>
            <person name="Rivas-Marin E."/>
            <person name="Kohn T."/>
            <person name="Peeters S.H."/>
            <person name="Heuer A."/>
            <person name="Rast P."/>
            <person name="Oberbeckmann S."/>
            <person name="Bunk B."/>
            <person name="Jeske O."/>
            <person name="Meyerdierks A."/>
            <person name="Storesund J.E."/>
            <person name="Kallscheuer N."/>
            <person name="Luecker S."/>
            <person name="Lage O.M."/>
            <person name="Pohl T."/>
            <person name="Merkel B.J."/>
            <person name="Hornburger P."/>
            <person name="Mueller R.-W."/>
            <person name="Bruemmer F."/>
            <person name="Labrenz M."/>
            <person name="Spormann A.M."/>
            <person name="Op den Camp H."/>
            <person name="Overmann J."/>
            <person name="Amann R."/>
            <person name="Jetten M.S.M."/>
            <person name="Mascher T."/>
            <person name="Medema M.H."/>
            <person name="Devos D.P."/>
            <person name="Kaster A.-K."/>
            <person name="Ovreas L."/>
            <person name="Rohde M."/>
            <person name="Galperin M.Y."/>
            <person name="Jogler C."/>
        </authorList>
    </citation>
    <scope>NUCLEOTIDE SEQUENCE [LARGE SCALE GENOMIC DNA]</scope>
    <source>
        <strain evidence="3 4">KS4</strain>
    </source>
</reference>
<sequence length="350" mass="39130" precursor="true">MKSLSYIPALLALLLLTLTTTLNAAADRLPFSPDQIPVKPKGENATRFIVLSDANSSYGETTYRKDVRDLIRLTTQHIKPDLVISAGDLIAAQKRGFGQDILNSMWQGFDNAVYLPLKRAAIPFAPTPGNHDASGYPAFKIDCDVFRARWQDPNNKPPLNFVGWLNDFPTYYAHSVNNILFLSLNITTMEPLDSQQWAFIEEALANANNFDHVFVTAHVPPYPIAHGRETQCMTPDDAARITKLFADNNVSVFFTGHHHAYYKARKKGLNLISLNACGNGPRKLIGTTEPQKQSLIVVDIVDKKITNVFALKSNSTIFEDKSLPDKLQYENITLHRFDSQDPDTEPEATK</sequence>
<gene>
    <name evidence="3" type="ORF">KS4_07550</name>
</gene>
<feature type="chain" id="PRO_5022085522" evidence="1">
    <location>
        <begin position="25"/>
        <end position="350"/>
    </location>
</feature>
<evidence type="ECO:0000256" key="1">
    <source>
        <dbReference type="SAM" id="SignalP"/>
    </source>
</evidence>
<dbReference type="InterPro" id="IPR004843">
    <property type="entry name" value="Calcineurin-like_PHP"/>
</dbReference>